<protein>
    <recommendedName>
        <fullName evidence="3">Sulfotransferase family protein</fullName>
    </recommendedName>
</protein>
<evidence type="ECO:0000313" key="2">
    <source>
        <dbReference type="Proteomes" id="UP001595443"/>
    </source>
</evidence>
<organism evidence="1 2">
    <name type="scientific">Acidimangrovimonas pyrenivorans</name>
    <dbReference type="NCBI Taxonomy" id="2030798"/>
    <lineage>
        <taxon>Bacteria</taxon>
        <taxon>Pseudomonadati</taxon>
        <taxon>Pseudomonadota</taxon>
        <taxon>Alphaproteobacteria</taxon>
        <taxon>Rhodobacterales</taxon>
        <taxon>Paracoccaceae</taxon>
        <taxon>Acidimangrovimonas</taxon>
    </lineage>
</organism>
<gene>
    <name evidence="1" type="ORF">ACFOES_06155</name>
</gene>
<reference evidence="2" key="1">
    <citation type="journal article" date="2019" name="Int. J. Syst. Evol. Microbiol.">
        <title>The Global Catalogue of Microorganisms (GCM) 10K type strain sequencing project: providing services to taxonomists for standard genome sequencing and annotation.</title>
        <authorList>
            <consortium name="The Broad Institute Genomics Platform"/>
            <consortium name="The Broad Institute Genome Sequencing Center for Infectious Disease"/>
            <person name="Wu L."/>
            <person name="Ma J."/>
        </authorList>
    </citation>
    <scope>NUCLEOTIDE SEQUENCE [LARGE SCALE GENOMIC DNA]</scope>
    <source>
        <strain evidence="2">KCTC 62192</strain>
    </source>
</reference>
<proteinExistence type="predicted"/>
<accession>A0ABV7AER6</accession>
<evidence type="ECO:0008006" key="3">
    <source>
        <dbReference type="Google" id="ProtNLM"/>
    </source>
</evidence>
<sequence length="242" mass="25683">MIVVESIGFAGTHSLSHILSRLPGFEVSHGSQNFETRAPVGQGSQTVEAFADSMVRTAAAGKRPVAVHCLFDPARFKPACERRGIRFHLLVRAPAAQIDSCYAWAAKKVLAGDQAAFVAALQNALDLLQRLGVALSLPNLLYAYACGHVCGYTLAGLEAGAVPLQMERVLNDESAFRAAFEVPQEVELEGIGGDGTRLASHRADPALAALAEPERAAILARMRFQSGGRSWSVAEIAAALGY</sequence>
<keyword evidence="2" id="KW-1185">Reference proteome</keyword>
<evidence type="ECO:0000313" key="1">
    <source>
        <dbReference type="EMBL" id="MFC2967670.1"/>
    </source>
</evidence>
<name>A0ABV7AER6_9RHOB</name>
<dbReference type="Proteomes" id="UP001595443">
    <property type="component" value="Unassembled WGS sequence"/>
</dbReference>
<dbReference type="EMBL" id="JBHRSK010000004">
    <property type="protein sequence ID" value="MFC2967670.1"/>
    <property type="molecule type" value="Genomic_DNA"/>
</dbReference>
<dbReference type="RefSeq" id="WP_377832321.1">
    <property type="nucleotide sequence ID" value="NZ_JBHRSK010000004.1"/>
</dbReference>
<comment type="caution">
    <text evidence="1">The sequence shown here is derived from an EMBL/GenBank/DDBJ whole genome shotgun (WGS) entry which is preliminary data.</text>
</comment>